<dbReference type="InterPro" id="IPR009003">
    <property type="entry name" value="Peptidase_S1_PA"/>
</dbReference>
<evidence type="ECO:0000313" key="2">
    <source>
        <dbReference type="Ensembl" id="ENSHCOP00000013249.1"/>
    </source>
</evidence>
<proteinExistence type="predicted"/>
<reference evidence="2" key="1">
    <citation type="submission" date="2025-08" db="UniProtKB">
        <authorList>
            <consortium name="Ensembl"/>
        </authorList>
    </citation>
    <scope>IDENTIFICATION</scope>
</reference>
<keyword evidence="3" id="KW-1185">Reference proteome</keyword>
<name>A0A3Q2Y6E7_HIPCM</name>
<sequence length="105" mass="11428">MQYFILFLTIEPTGSTTVKPPVAVDTGNLLGPFLTVIAELTCGETSEQRMHKIVGGSFITAQSQPWVAAIFHQRRRFLCGGSLIAPCWVLTACVKPPDGCFNSEL</sequence>
<evidence type="ECO:0000259" key="1">
    <source>
        <dbReference type="Pfam" id="PF00089"/>
    </source>
</evidence>
<dbReference type="GO" id="GO:0006508">
    <property type="term" value="P:proteolysis"/>
    <property type="evidence" value="ECO:0007669"/>
    <property type="project" value="InterPro"/>
</dbReference>
<dbReference type="SUPFAM" id="SSF50494">
    <property type="entry name" value="Trypsin-like serine proteases"/>
    <property type="match status" value="1"/>
</dbReference>
<dbReference type="Ensembl" id="ENSHCOT00000020576.1">
    <property type="protein sequence ID" value="ENSHCOP00000013249.1"/>
    <property type="gene ID" value="ENSHCOG00000016379.1"/>
</dbReference>
<dbReference type="Gene3D" id="2.40.10.10">
    <property type="entry name" value="Trypsin-like serine proteases"/>
    <property type="match status" value="1"/>
</dbReference>
<dbReference type="GeneTree" id="ENSGT00940000164426"/>
<evidence type="ECO:0000313" key="3">
    <source>
        <dbReference type="Proteomes" id="UP000264820"/>
    </source>
</evidence>
<dbReference type="InterPro" id="IPR043504">
    <property type="entry name" value="Peptidase_S1_PA_chymotrypsin"/>
</dbReference>
<dbReference type="AlphaFoldDB" id="A0A3Q2Y6E7"/>
<protein>
    <submittedName>
        <fullName evidence="2">Plasminogen activator, urokinase a</fullName>
    </submittedName>
</protein>
<feature type="domain" description="Peptidase S1" evidence="1">
    <location>
        <begin position="53"/>
        <end position="92"/>
    </location>
</feature>
<reference evidence="2" key="2">
    <citation type="submission" date="2025-09" db="UniProtKB">
        <authorList>
            <consortium name="Ensembl"/>
        </authorList>
    </citation>
    <scope>IDENTIFICATION</scope>
</reference>
<organism evidence="2 3">
    <name type="scientific">Hippocampus comes</name>
    <name type="common">Tiger tail seahorse</name>
    <dbReference type="NCBI Taxonomy" id="109280"/>
    <lineage>
        <taxon>Eukaryota</taxon>
        <taxon>Metazoa</taxon>
        <taxon>Chordata</taxon>
        <taxon>Craniata</taxon>
        <taxon>Vertebrata</taxon>
        <taxon>Euteleostomi</taxon>
        <taxon>Actinopterygii</taxon>
        <taxon>Neopterygii</taxon>
        <taxon>Teleostei</taxon>
        <taxon>Neoteleostei</taxon>
        <taxon>Acanthomorphata</taxon>
        <taxon>Syngnathiaria</taxon>
        <taxon>Syngnathiformes</taxon>
        <taxon>Syngnathoidei</taxon>
        <taxon>Syngnathidae</taxon>
        <taxon>Hippocampus</taxon>
    </lineage>
</organism>
<dbReference type="InterPro" id="IPR001254">
    <property type="entry name" value="Trypsin_dom"/>
</dbReference>
<dbReference type="Proteomes" id="UP000264820">
    <property type="component" value="Unplaced"/>
</dbReference>
<dbReference type="GO" id="GO:0004252">
    <property type="term" value="F:serine-type endopeptidase activity"/>
    <property type="evidence" value="ECO:0007669"/>
    <property type="project" value="InterPro"/>
</dbReference>
<accession>A0A3Q2Y6E7</accession>
<dbReference type="Pfam" id="PF00089">
    <property type="entry name" value="Trypsin"/>
    <property type="match status" value="1"/>
</dbReference>